<reference evidence="1 2" key="1">
    <citation type="submission" date="2018-10" db="EMBL/GenBank/DDBJ databases">
        <title>Co-occurring genomic capacity for anaerobic methane metabolism and dissimilatory sulfite reduction discovered in the Korarchaeota.</title>
        <authorList>
            <person name="Mckay L.J."/>
            <person name="Dlakic M."/>
            <person name="Fields M.W."/>
            <person name="Delmont T.O."/>
            <person name="Eren A.M."/>
            <person name="Jay Z.J."/>
            <person name="Klingelsmith K.B."/>
            <person name="Rusch D.B."/>
            <person name="Inskeep W.P."/>
        </authorList>
    </citation>
    <scope>NUCLEOTIDE SEQUENCE [LARGE SCALE GENOMIC DNA]</scope>
    <source>
        <strain evidence="1 2">WS</strain>
    </source>
</reference>
<dbReference type="EMBL" id="RCOR01000041">
    <property type="protein sequence ID" value="RSN67840.1"/>
    <property type="molecule type" value="Genomic_DNA"/>
</dbReference>
<proteinExistence type="predicted"/>
<protein>
    <submittedName>
        <fullName evidence="1">Uncharacterized protein</fullName>
    </submittedName>
</protein>
<name>A0A3R9RHY0_9CREN</name>
<gene>
    <name evidence="1" type="ORF">D9Q81_07370</name>
</gene>
<dbReference type="AlphaFoldDB" id="A0A3R9RHY0"/>
<dbReference type="Proteomes" id="UP000278149">
    <property type="component" value="Unassembled WGS sequence"/>
</dbReference>
<organism evidence="1 2">
    <name type="scientific">Candidatus Korarchaeum cryptofilum</name>
    <dbReference type="NCBI Taxonomy" id="498846"/>
    <lineage>
        <taxon>Archaea</taxon>
        <taxon>Thermoproteota</taxon>
        <taxon>Candidatus Korarchaeia</taxon>
        <taxon>Candidatus Korarchaeales</taxon>
        <taxon>Candidatus Korarchaeaceae</taxon>
        <taxon>Candidatus Korarchaeum</taxon>
    </lineage>
</organism>
<evidence type="ECO:0000313" key="2">
    <source>
        <dbReference type="Proteomes" id="UP000278149"/>
    </source>
</evidence>
<evidence type="ECO:0000313" key="1">
    <source>
        <dbReference type="EMBL" id="RSN67840.1"/>
    </source>
</evidence>
<comment type="caution">
    <text evidence="1">The sequence shown here is derived from an EMBL/GenBank/DDBJ whole genome shotgun (WGS) entry which is preliminary data.</text>
</comment>
<sequence length="65" mass="7178">MPIDPPDGVLEIIENLENAFNGYPRLPLRGQGKGLLSQGRLDITVPIIADTVRISELIERCSSYI</sequence>
<accession>A0A3R9RHY0</accession>